<keyword evidence="2" id="KW-1185">Reference proteome</keyword>
<dbReference type="GO" id="GO:0005634">
    <property type="term" value="C:nucleus"/>
    <property type="evidence" value="ECO:0007669"/>
    <property type="project" value="InterPro"/>
</dbReference>
<dbReference type="GO" id="GO:1901031">
    <property type="term" value="P:regulation of response to reactive oxygen species"/>
    <property type="evidence" value="ECO:0007669"/>
    <property type="project" value="InterPro"/>
</dbReference>
<organism evidence="1 2">
    <name type="scientific">Aldrovandia affinis</name>
    <dbReference type="NCBI Taxonomy" id="143900"/>
    <lineage>
        <taxon>Eukaryota</taxon>
        <taxon>Metazoa</taxon>
        <taxon>Chordata</taxon>
        <taxon>Craniata</taxon>
        <taxon>Vertebrata</taxon>
        <taxon>Euteleostomi</taxon>
        <taxon>Actinopterygii</taxon>
        <taxon>Neopterygii</taxon>
        <taxon>Teleostei</taxon>
        <taxon>Notacanthiformes</taxon>
        <taxon>Halosauridae</taxon>
        <taxon>Aldrovandia</taxon>
    </lineage>
</organism>
<accession>A0AAD7WLG8</accession>
<dbReference type="GO" id="GO:0070728">
    <property type="term" value="F:L-leucine binding"/>
    <property type="evidence" value="ECO:0007669"/>
    <property type="project" value="TreeGrafter"/>
</dbReference>
<sequence>MASTVMVQQGEGDGDHPDYLESFLWRQFYLLQMDRRLPLNNHHCFIILEWLNGLQNAPQWLRNLNDINKFLTHRHWHITKDHIQELGKTGEQLVLSKASPCNVVAGPFPCPRELHIQQ</sequence>
<dbReference type="Pfam" id="PF04636">
    <property type="entry name" value="PA26"/>
    <property type="match status" value="1"/>
</dbReference>
<dbReference type="GO" id="GO:0071233">
    <property type="term" value="P:cellular response to L-leucine"/>
    <property type="evidence" value="ECO:0007669"/>
    <property type="project" value="TreeGrafter"/>
</dbReference>
<comment type="caution">
    <text evidence="1">The sequence shown here is derived from an EMBL/GenBank/DDBJ whole genome shotgun (WGS) entry which is preliminary data.</text>
</comment>
<name>A0AAD7WLG8_9TELE</name>
<gene>
    <name evidence="1" type="ORF">AAFF_G00395630</name>
</gene>
<dbReference type="PANTHER" id="PTHR12474">
    <property type="entry name" value="P53 REGULATED PA26 NUCLEAR PROTEIN SESTRIN"/>
    <property type="match status" value="1"/>
</dbReference>
<dbReference type="PANTHER" id="PTHR12474:SF0">
    <property type="entry name" value="SESTRIN HOMOLOG"/>
    <property type="match status" value="1"/>
</dbReference>
<dbReference type="EMBL" id="JAINUG010000076">
    <property type="protein sequence ID" value="KAJ8400439.1"/>
    <property type="molecule type" value="Genomic_DNA"/>
</dbReference>
<dbReference type="GO" id="GO:1990253">
    <property type="term" value="P:cellular response to leucine starvation"/>
    <property type="evidence" value="ECO:0007669"/>
    <property type="project" value="TreeGrafter"/>
</dbReference>
<dbReference type="Proteomes" id="UP001221898">
    <property type="component" value="Unassembled WGS sequence"/>
</dbReference>
<reference evidence="1" key="1">
    <citation type="journal article" date="2023" name="Science">
        <title>Genome structures resolve the early diversification of teleost fishes.</title>
        <authorList>
            <person name="Parey E."/>
            <person name="Louis A."/>
            <person name="Montfort J."/>
            <person name="Bouchez O."/>
            <person name="Roques C."/>
            <person name="Iampietro C."/>
            <person name="Lluch J."/>
            <person name="Castinel A."/>
            <person name="Donnadieu C."/>
            <person name="Desvignes T."/>
            <person name="Floi Bucao C."/>
            <person name="Jouanno E."/>
            <person name="Wen M."/>
            <person name="Mejri S."/>
            <person name="Dirks R."/>
            <person name="Jansen H."/>
            <person name="Henkel C."/>
            <person name="Chen W.J."/>
            <person name="Zahm M."/>
            <person name="Cabau C."/>
            <person name="Klopp C."/>
            <person name="Thompson A.W."/>
            <person name="Robinson-Rechavi M."/>
            <person name="Braasch I."/>
            <person name="Lecointre G."/>
            <person name="Bobe J."/>
            <person name="Postlethwait J.H."/>
            <person name="Berthelot C."/>
            <person name="Roest Crollius H."/>
            <person name="Guiguen Y."/>
        </authorList>
    </citation>
    <scope>NUCLEOTIDE SEQUENCE</scope>
    <source>
        <strain evidence="1">NC1722</strain>
    </source>
</reference>
<proteinExistence type="predicted"/>
<dbReference type="GO" id="GO:0016239">
    <property type="term" value="P:positive regulation of macroautophagy"/>
    <property type="evidence" value="ECO:0007669"/>
    <property type="project" value="TreeGrafter"/>
</dbReference>
<dbReference type="InterPro" id="IPR006730">
    <property type="entry name" value="Sestrin"/>
</dbReference>
<evidence type="ECO:0000313" key="2">
    <source>
        <dbReference type="Proteomes" id="UP001221898"/>
    </source>
</evidence>
<dbReference type="AlphaFoldDB" id="A0AAD7WLG8"/>
<protein>
    <submittedName>
        <fullName evidence="1">Uncharacterized protein</fullName>
    </submittedName>
</protein>
<dbReference type="GO" id="GO:1904262">
    <property type="term" value="P:negative regulation of TORC1 signaling"/>
    <property type="evidence" value="ECO:0007669"/>
    <property type="project" value="TreeGrafter"/>
</dbReference>
<evidence type="ECO:0000313" key="1">
    <source>
        <dbReference type="EMBL" id="KAJ8400439.1"/>
    </source>
</evidence>
<dbReference type="GO" id="GO:0016684">
    <property type="term" value="F:oxidoreductase activity, acting on peroxide as acceptor"/>
    <property type="evidence" value="ECO:0007669"/>
    <property type="project" value="TreeGrafter"/>
</dbReference>